<reference evidence="1 2" key="1">
    <citation type="submission" date="2015-01" db="EMBL/GenBank/DDBJ databases">
        <title>The Genome Sequence of Exophiala xenobiotica CBS118157.</title>
        <authorList>
            <consortium name="The Broad Institute Genomics Platform"/>
            <person name="Cuomo C."/>
            <person name="de Hoog S."/>
            <person name="Gorbushina A."/>
            <person name="Stielow B."/>
            <person name="Teixiera M."/>
            <person name="Abouelleil A."/>
            <person name="Chapman S.B."/>
            <person name="Priest M."/>
            <person name="Young S.K."/>
            <person name="Wortman J."/>
            <person name="Nusbaum C."/>
            <person name="Birren B."/>
        </authorList>
    </citation>
    <scope>NUCLEOTIDE SEQUENCE [LARGE SCALE GENOMIC DNA]</scope>
    <source>
        <strain evidence="1 2">CBS 118157</strain>
    </source>
</reference>
<dbReference type="GeneID" id="25328260"/>
<keyword evidence="2" id="KW-1185">Reference proteome</keyword>
<dbReference type="RefSeq" id="XP_013314529.1">
    <property type="nucleotide sequence ID" value="XM_013459075.1"/>
</dbReference>
<dbReference type="EMBL" id="KN847320">
    <property type="protein sequence ID" value="KIW53945.1"/>
    <property type="molecule type" value="Genomic_DNA"/>
</dbReference>
<dbReference type="Proteomes" id="UP000054342">
    <property type="component" value="Unassembled WGS sequence"/>
</dbReference>
<proteinExistence type="predicted"/>
<accession>A0A0D2EH84</accession>
<gene>
    <name evidence="1" type="ORF">PV05_06352</name>
</gene>
<dbReference type="HOGENOM" id="CLU_2109055_0_0_1"/>
<sequence>MVIICTSKYTLGRYRYVESFDWCCEVLHFPFPLRRSSQCSQISAKTTMAASKSKSNSARSSVAQQNRADHIEKWTSIDEEQTLENHALDHGIKPPNSCLPTPFHHYGCMGFDTSL</sequence>
<name>A0A0D2EH84_9EURO</name>
<dbReference type="AlphaFoldDB" id="A0A0D2EH84"/>
<evidence type="ECO:0000313" key="2">
    <source>
        <dbReference type="Proteomes" id="UP000054342"/>
    </source>
</evidence>
<evidence type="ECO:0000313" key="1">
    <source>
        <dbReference type="EMBL" id="KIW53945.1"/>
    </source>
</evidence>
<protein>
    <submittedName>
        <fullName evidence="1">Uncharacterized protein</fullName>
    </submittedName>
</protein>
<organism evidence="1 2">
    <name type="scientific">Exophiala xenobiotica</name>
    <dbReference type="NCBI Taxonomy" id="348802"/>
    <lineage>
        <taxon>Eukaryota</taxon>
        <taxon>Fungi</taxon>
        <taxon>Dikarya</taxon>
        <taxon>Ascomycota</taxon>
        <taxon>Pezizomycotina</taxon>
        <taxon>Eurotiomycetes</taxon>
        <taxon>Chaetothyriomycetidae</taxon>
        <taxon>Chaetothyriales</taxon>
        <taxon>Herpotrichiellaceae</taxon>
        <taxon>Exophiala</taxon>
    </lineage>
</organism>